<dbReference type="SUPFAM" id="SSF55174">
    <property type="entry name" value="Alpha-L RNA-binding motif"/>
    <property type="match status" value="1"/>
</dbReference>
<reference evidence="1" key="1">
    <citation type="submission" date="2018-05" db="EMBL/GenBank/DDBJ databases">
        <authorList>
            <person name="Lanie J.A."/>
            <person name="Ng W.-L."/>
            <person name="Kazmierczak K.M."/>
            <person name="Andrzejewski T.M."/>
            <person name="Davidsen T.M."/>
            <person name="Wayne K.J."/>
            <person name="Tettelin H."/>
            <person name="Glass J.I."/>
            <person name="Rusch D."/>
            <person name="Podicherti R."/>
            <person name="Tsui H.-C.T."/>
            <person name="Winkler M.E."/>
        </authorList>
    </citation>
    <scope>NUCLEOTIDE SEQUENCE</scope>
</reference>
<dbReference type="Gene3D" id="3.10.290.10">
    <property type="entry name" value="RNA-binding S4 domain"/>
    <property type="match status" value="1"/>
</dbReference>
<name>A0A382BDY3_9ZZZZ</name>
<dbReference type="GO" id="GO:0003723">
    <property type="term" value="F:RNA binding"/>
    <property type="evidence" value="ECO:0007669"/>
    <property type="project" value="InterPro"/>
</dbReference>
<dbReference type="AlphaFoldDB" id="A0A382BDY3"/>
<evidence type="ECO:0000313" key="1">
    <source>
        <dbReference type="EMBL" id="SVB11387.1"/>
    </source>
</evidence>
<dbReference type="CDD" id="cd00165">
    <property type="entry name" value="S4"/>
    <property type="match status" value="1"/>
</dbReference>
<dbReference type="PROSITE" id="PS50889">
    <property type="entry name" value="S4"/>
    <property type="match status" value="1"/>
</dbReference>
<accession>A0A382BDY3</accession>
<proteinExistence type="predicted"/>
<dbReference type="InterPro" id="IPR036986">
    <property type="entry name" value="S4_RNA-bd_sf"/>
</dbReference>
<sequence>MKTLHIKQEPIELCKILKLENLVQSGGEAKYVISEGLVRVNGEVETRKRRKIMSGDVVAFEGEEIRMVVR</sequence>
<gene>
    <name evidence="1" type="ORF">METZ01_LOCUS164241</name>
</gene>
<organism evidence="1">
    <name type="scientific">marine metagenome</name>
    <dbReference type="NCBI Taxonomy" id="408172"/>
    <lineage>
        <taxon>unclassified sequences</taxon>
        <taxon>metagenomes</taxon>
        <taxon>ecological metagenomes</taxon>
    </lineage>
</organism>
<protein>
    <submittedName>
        <fullName evidence="1">Uncharacterized protein</fullName>
    </submittedName>
</protein>
<dbReference type="Pfam" id="PF13275">
    <property type="entry name" value="S4_2"/>
    <property type="match status" value="1"/>
</dbReference>
<dbReference type="EMBL" id="UINC01029146">
    <property type="protein sequence ID" value="SVB11387.1"/>
    <property type="molecule type" value="Genomic_DNA"/>
</dbReference>